<dbReference type="EnsemblMetazoa" id="ADAC006853-RA">
    <property type="protein sequence ID" value="ADAC006853-PA"/>
    <property type="gene ID" value="ADAC006853"/>
</dbReference>
<evidence type="ECO:0000313" key="6">
    <source>
        <dbReference type="Proteomes" id="UP000000673"/>
    </source>
</evidence>
<dbReference type="PANTHER" id="PTHR10127:SF814">
    <property type="entry name" value="MEPRIN A SUBUNIT BETA"/>
    <property type="match status" value="1"/>
</dbReference>
<reference evidence="5" key="4">
    <citation type="submission" date="2015-06" db="UniProtKB">
        <authorList>
            <consortium name="EnsemblMetazoa"/>
        </authorList>
    </citation>
    <scope>IDENTIFICATION</scope>
</reference>
<evidence type="ECO:0000256" key="1">
    <source>
        <dbReference type="PROSITE-ProRule" id="PRU01211"/>
    </source>
</evidence>
<dbReference type="SUPFAM" id="SSF55486">
    <property type="entry name" value="Metalloproteases ('zincins'), catalytic domain"/>
    <property type="match status" value="1"/>
</dbReference>
<feature type="binding site" evidence="1">
    <location>
        <position position="148"/>
    </location>
    <ligand>
        <name>Zn(2+)</name>
        <dbReference type="ChEBI" id="CHEBI:29105"/>
        <note>catalytic</note>
    </ligand>
</feature>
<evidence type="ECO:0000313" key="5">
    <source>
        <dbReference type="EnsemblMetazoa" id="ADAC006853-PA"/>
    </source>
</evidence>
<protein>
    <recommendedName>
        <fullName evidence="2">Metalloendopeptidase</fullName>
        <ecNumber evidence="2">3.4.24.-</ecNumber>
    </recommendedName>
</protein>
<dbReference type="EC" id="3.4.24.-" evidence="2"/>
<dbReference type="Gene3D" id="3.40.390.10">
    <property type="entry name" value="Collagenase (Catalytic Domain)"/>
    <property type="match status" value="1"/>
</dbReference>
<dbReference type="OMA" id="ESILHCQ"/>
<dbReference type="Proteomes" id="UP000000673">
    <property type="component" value="Unassembled WGS sequence"/>
</dbReference>
<feature type="domain" description="Peptidase M12A" evidence="3">
    <location>
        <begin position="44"/>
        <end position="248"/>
    </location>
</feature>
<sequence>MQVLHVAIIVVLLSLVDKSIGIRYEESGGRHQGDLVLTDIQLDAASSGGVQLVHDAYKWVKGIVPYEISPAFTSSEQEQILSAMAQISARSCVRFVESTTGKYPQYLNVTAEPTGCWATLGMNFLSNQMNLKQNGCMSQGVIIHQLLHVLGFTHPQSRPDRDFYIRIQEDAIESFERQNLDRYKEGTIDDFGIPYDYESILHCPSDAFAASDQATVIPLDDVEIGQRNEMSYKDVRKLNKMYDPDFCGLCVRGNCNQL</sequence>
<evidence type="ECO:0000256" key="2">
    <source>
        <dbReference type="RuleBase" id="RU361183"/>
    </source>
</evidence>
<dbReference type="SMART" id="SM00235">
    <property type="entry name" value="ZnMc"/>
    <property type="match status" value="1"/>
</dbReference>
<dbReference type="GO" id="GO:0004222">
    <property type="term" value="F:metalloendopeptidase activity"/>
    <property type="evidence" value="ECO:0007669"/>
    <property type="project" value="UniProtKB-UniRule"/>
</dbReference>
<dbReference type="STRING" id="43151.W5JBX0"/>
<keyword evidence="1 2" id="KW-0479">Metal-binding</keyword>
<dbReference type="EMBL" id="ADMH02001668">
    <property type="protein sequence ID" value="ETN61486.1"/>
    <property type="molecule type" value="Genomic_DNA"/>
</dbReference>
<keyword evidence="2" id="KW-0645">Protease</keyword>
<reference evidence="4" key="2">
    <citation type="submission" date="2010-05" db="EMBL/GenBank/DDBJ databases">
        <authorList>
            <person name="Almeida L.G."/>
            <person name="Nicolas M.F."/>
            <person name="Souza R.C."/>
            <person name="Vasconcelos A.T.R."/>
        </authorList>
    </citation>
    <scope>NUCLEOTIDE SEQUENCE</scope>
</reference>
<name>W5JBX0_ANODA</name>
<organism evidence="4">
    <name type="scientific">Anopheles darlingi</name>
    <name type="common">Mosquito</name>
    <dbReference type="NCBI Taxonomy" id="43151"/>
    <lineage>
        <taxon>Eukaryota</taxon>
        <taxon>Metazoa</taxon>
        <taxon>Ecdysozoa</taxon>
        <taxon>Arthropoda</taxon>
        <taxon>Hexapoda</taxon>
        <taxon>Insecta</taxon>
        <taxon>Pterygota</taxon>
        <taxon>Neoptera</taxon>
        <taxon>Endopterygota</taxon>
        <taxon>Diptera</taxon>
        <taxon>Nematocera</taxon>
        <taxon>Culicoidea</taxon>
        <taxon>Culicidae</taxon>
        <taxon>Anophelinae</taxon>
        <taxon>Anopheles</taxon>
    </lineage>
</organism>
<keyword evidence="2" id="KW-0378">Hydrolase</keyword>
<dbReference type="InterPro" id="IPR006026">
    <property type="entry name" value="Peptidase_Metallo"/>
</dbReference>
<evidence type="ECO:0000259" key="3">
    <source>
        <dbReference type="PROSITE" id="PS51864"/>
    </source>
</evidence>
<reference evidence="4 6" key="1">
    <citation type="journal article" date="2010" name="BMC Genomics">
        <title>Combination of measures distinguishes pre-miRNAs from other stem-loops in the genome of the newly sequenced Anopheles darlingi.</title>
        <authorList>
            <person name="Mendes N.D."/>
            <person name="Freitas A.T."/>
            <person name="Vasconcelos A.T."/>
            <person name="Sagot M.F."/>
        </authorList>
    </citation>
    <scope>NUCLEOTIDE SEQUENCE</scope>
</reference>
<keyword evidence="2" id="KW-0482">Metalloprotease</keyword>
<comment type="caution">
    <text evidence="1">Lacks conserved residue(s) required for the propagation of feature annotation.</text>
</comment>
<feature type="chain" id="PRO_5009999569" description="Metalloendopeptidase" evidence="2">
    <location>
        <begin position="22"/>
        <end position="258"/>
    </location>
</feature>
<dbReference type="VEuPathDB" id="VectorBase:ADAC006853"/>
<dbReference type="Pfam" id="PF01400">
    <property type="entry name" value="Astacin"/>
    <property type="match status" value="1"/>
</dbReference>
<feature type="disulfide bond" evidence="1">
    <location>
        <begin position="92"/>
        <end position="247"/>
    </location>
</feature>
<dbReference type="PRINTS" id="PR00480">
    <property type="entry name" value="ASTACIN"/>
</dbReference>
<dbReference type="InterPro" id="IPR024079">
    <property type="entry name" value="MetalloPept_cat_dom_sf"/>
</dbReference>
<dbReference type="GO" id="GO:0008270">
    <property type="term" value="F:zinc ion binding"/>
    <property type="evidence" value="ECO:0007669"/>
    <property type="project" value="UniProtKB-UniRule"/>
</dbReference>
<dbReference type="CDD" id="cd04280">
    <property type="entry name" value="ZnMc_astacin_like"/>
    <property type="match status" value="1"/>
</dbReference>
<feature type="binding site" evidence="1">
    <location>
        <position position="154"/>
    </location>
    <ligand>
        <name>Zn(2+)</name>
        <dbReference type="ChEBI" id="CHEBI:29105"/>
        <note>catalytic</note>
    </ligand>
</feature>
<comment type="cofactor">
    <cofactor evidence="1 2">
        <name>Zn(2+)</name>
        <dbReference type="ChEBI" id="CHEBI:29105"/>
    </cofactor>
    <text evidence="1 2">Binds 1 zinc ion per subunit.</text>
</comment>
<dbReference type="HOGENOM" id="CLU_017286_2_3_1"/>
<keyword evidence="1 2" id="KW-0862">Zinc</keyword>
<dbReference type="VEuPathDB" id="VectorBase:ADAR2_003776"/>
<evidence type="ECO:0000313" key="4">
    <source>
        <dbReference type="EMBL" id="ETN61486.1"/>
    </source>
</evidence>
<gene>
    <name evidence="4" type="ORF">AND_006853</name>
</gene>
<dbReference type="AlphaFoldDB" id="W5JBX0"/>
<feature type="signal peptide" evidence="2">
    <location>
        <begin position="1"/>
        <end position="21"/>
    </location>
</feature>
<dbReference type="eggNOG" id="KOG3714">
    <property type="taxonomic scope" value="Eukaryota"/>
</dbReference>
<keyword evidence="2" id="KW-0732">Signal</keyword>
<proteinExistence type="predicted"/>
<keyword evidence="1" id="KW-1015">Disulfide bond</keyword>
<accession>W5JBX0</accession>
<dbReference type="PROSITE" id="PS51864">
    <property type="entry name" value="ASTACIN"/>
    <property type="match status" value="1"/>
</dbReference>
<feature type="binding site" evidence="1">
    <location>
        <position position="144"/>
    </location>
    <ligand>
        <name>Zn(2+)</name>
        <dbReference type="ChEBI" id="CHEBI:29105"/>
        <note>catalytic</note>
    </ligand>
</feature>
<dbReference type="InterPro" id="IPR001506">
    <property type="entry name" value="Peptidase_M12A"/>
</dbReference>
<dbReference type="InterPro" id="IPR034035">
    <property type="entry name" value="Astacin-like_dom"/>
</dbReference>
<keyword evidence="6" id="KW-1185">Reference proteome</keyword>
<reference evidence="4" key="3">
    <citation type="journal article" date="2013" name="Nucleic Acids Res.">
        <title>The genome of Anopheles darlingi, the main neotropical malaria vector.</title>
        <authorList>
            <person name="Marinotti O."/>
            <person name="Cerqueira G.C."/>
            <person name="de Almeida L.G."/>
            <person name="Ferro M.I."/>
            <person name="Loreto E.L."/>
            <person name="Zaha A."/>
            <person name="Teixeira S.M."/>
            <person name="Wespiser A.R."/>
            <person name="Almeida E Silva A."/>
            <person name="Schlindwein A.D."/>
            <person name="Pacheco A.C."/>
            <person name="Silva A.L."/>
            <person name="Graveley B.R."/>
            <person name="Walenz B.P."/>
            <person name="Lima Bde A."/>
            <person name="Ribeiro C.A."/>
            <person name="Nunes-Silva C.G."/>
            <person name="de Carvalho C.R."/>
            <person name="Soares C.M."/>
            <person name="de Menezes C.B."/>
            <person name="Matiolli C."/>
            <person name="Caffrey D."/>
            <person name="Araujo D.A."/>
            <person name="de Oliveira D.M."/>
            <person name="Golenbock D."/>
            <person name="Grisard E.C."/>
            <person name="Fantinatti-Garboggini F."/>
            <person name="de Carvalho F.M."/>
            <person name="Barcellos F.G."/>
            <person name="Prosdocimi F."/>
            <person name="May G."/>
            <person name="Azevedo Junior G.M."/>
            <person name="Guimaraes G.M."/>
            <person name="Goldman G.H."/>
            <person name="Padilha I.Q."/>
            <person name="Batista Jda S."/>
            <person name="Ferro J.A."/>
            <person name="Ribeiro J.M."/>
            <person name="Fietto J.L."/>
            <person name="Dabbas K.M."/>
            <person name="Cerdeira L."/>
            <person name="Agnez-Lima L.F."/>
            <person name="Brocchi M."/>
            <person name="de Carvalho M.O."/>
            <person name="Teixeira Mde M."/>
            <person name="Diniz Maia Mde M."/>
            <person name="Goldman M.H."/>
            <person name="Cruz Schneider M.P."/>
            <person name="Felipe M.S."/>
            <person name="Hungria M."/>
            <person name="Nicolas M.F."/>
            <person name="Pereira M."/>
            <person name="Montes M.A."/>
            <person name="Cantao M.E."/>
            <person name="Vincentz M."/>
            <person name="Rafael M.S."/>
            <person name="Silverman N."/>
            <person name="Stoco P.H."/>
            <person name="Souza R.C."/>
            <person name="Vicentini R."/>
            <person name="Gazzinelli R.T."/>
            <person name="Neves Rde O."/>
            <person name="Silva R."/>
            <person name="Astolfi-Filho S."/>
            <person name="Maciel T.E."/>
            <person name="Urmenyi T.P."/>
            <person name="Tadei W.P."/>
            <person name="Camargo E.P."/>
            <person name="de Vasconcelos A.T."/>
        </authorList>
    </citation>
    <scope>NUCLEOTIDE SEQUENCE</scope>
</reference>
<dbReference type="GO" id="GO:0006508">
    <property type="term" value="P:proteolysis"/>
    <property type="evidence" value="ECO:0007669"/>
    <property type="project" value="UniProtKB-KW"/>
</dbReference>
<dbReference type="PANTHER" id="PTHR10127">
    <property type="entry name" value="DISCOIDIN, CUB, EGF, LAMININ , AND ZINC METALLOPROTEASE DOMAIN CONTAINING"/>
    <property type="match status" value="1"/>
</dbReference>